<dbReference type="RefSeq" id="WP_015779920.1">
    <property type="nucleotide sequence ID" value="NC_013169.1"/>
</dbReference>
<dbReference type="EMBL" id="CP001686">
    <property type="protein sequence ID" value="ACV06980.1"/>
    <property type="molecule type" value="Genomic_DNA"/>
</dbReference>
<keyword evidence="3" id="KW-1185">Reference proteome</keyword>
<feature type="transmembrane region" description="Helical" evidence="1">
    <location>
        <begin position="70"/>
        <end position="89"/>
    </location>
</feature>
<dbReference type="Proteomes" id="UP000006666">
    <property type="component" value="Chromosome"/>
</dbReference>
<dbReference type="KEGG" id="kse:Ksed_19830"/>
<keyword evidence="1" id="KW-0472">Membrane</keyword>
<dbReference type="STRING" id="478801.Ksed_19830"/>
<proteinExistence type="predicted"/>
<feature type="transmembrane region" description="Helical" evidence="1">
    <location>
        <begin position="43"/>
        <end position="64"/>
    </location>
</feature>
<dbReference type="AlphaFoldDB" id="C7NKE2"/>
<gene>
    <name evidence="2" type="ordered locus">Ksed_19830</name>
</gene>
<sequence>MSDTTGRSTGRPRTAEELHGQWRTRGEVVLEAVNASAYLVSNIFFGLSVAPGVTGLTLLVLAIAVGAVRLGIIAGALVALSLTLVAFGARQRRACHRRPAPVWAVDRRGVTIDGVGPVPWGELEPPRWRLEFTPTHGGLNWVRALSLTLVALGARQRRALDLHPQARAVLNVAATPVGSHTPLLHPVRIPMMKGTPRGEFVAFLAQAHAEMRNP</sequence>
<reference evidence="2 3" key="1">
    <citation type="journal article" date="2009" name="Stand. Genomic Sci.">
        <title>Complete genome sequence of Kytococcus sedentarius type strain (541).</title>
        <authorList>
            <person name="Sims D."/>
            <person name="Brettin T."/>
            <person name="Detter J.C."/>
            <person name="Han C."/>
            <person name="Lapidus A."/>
            <person name="Copeland A."/>
            <person name="Glavina Del Rio T."/>
            <person name="Nolan M."/>
            <person name="Chen F."/>
            <person name="Lucas S."/>
            <person name="Tice H."/>
            <person name="Cheng J.F."/>
            <person name="Bruce D."/>
            <person name="Goodwin L."/>
            <person name="Pitluck S."/>
            <person name="Ovchinnikova G."/>
            <person name="Pati A."/>
            <person name="Ivanova N."/>
            <person name="Mavrommatis K."/>
            <person name="Chen A."/>
            <person name="Palaniappan K."/>
            <person name="D'haeseleer P."/>
            <person name="Chain P."/>
            <person name="Bristow J."/>
            <person name="Eisen J.A."/>
            <person name="Markowitz V."/>
            <person name="Hugenholtz P."/>
            <person name="Schneider S."/>
            <person name="Goker M."/>
            <person name="Pukall R."/>
            <person name="Kyrpides N.C."/>
            <person name="Klenk H.P."/>
        </authorList>
    </citation>
    <scope>NUCLEOTIDE SEQUENCE [LARGE SCALE GENOMIC DNA]</scope>
    <source>
        <strain evidence="3">ATCC 14392 / DSM 20547 / JCM 11482 / CCUG 33030 / NBRC 15357 / NCTC 11040 / CCM 314 / 541</strain>
    </source>
</reference>
<keyword evidence="1" id="KW-0812">Transmembrane</keyword>
<keyword evidence="1" id="KW-1133">Transmembrane helix</keyword>
<name>C7NKE2_KYTSD</name>
<dbReference type="HOGENOM" id="CLU_1287451_0_0_11"/>
<protein>
    <submittedName>
        <fullName evidence="2">Uncharacterized protein</fullName>
    </submittedName>
</protein>
<accession>C7NKE2</accession>
<evidence type="ECO:0000256" key="1">
    <source>
        <dbReference type="SAM" id="Phobius"/>
    </source>
</evidence>
<organism evidence="2 3">
    <name type="scientific">Kytococcus sedentarius (strain ATCC 14392 / DSM 20547 / JCM 11482 / CCUG 33030 / NBRC 15357 / NCTC 11040 / CCM 314 / 541)</name>
    <name type="common">Micrococcus sedentarius</name>
    <dbReference type="NCBI Taxonomy" id="478801"/>
    <lineage>
        <taxon>Bacteria</taxon>
        <taxon>Bacillati</taxon>
        <taxon>Actinomycetota</taxon>
        <taxon>Actinomycetes</taxon>
        <taxon>Micrococcales</taxon>
        <taxon>Kytococcaceae</taxon>
        <taxon>Kytococcus</taxon>
    </lineage>
</organism>
<evidence type="ECO:0000313" key="2">
    <source>
        <dbReference type="EMBL" id="ACV06980.1"/>
    </source>
</evidence>
<evidence type="ECO:0000313" key="3">
    <source>
        <dbReference type="Proteomes" id="UP000006666"/>
    </source>
</evidence>